<evidence type="ECO:0008006" key="5">
    <source>
        <dbReference type="Google" id="ProtNLM"/>
    </source>
</evidence>
<evidence type="ECO:0000313" key="3">
    <source>
        <dbReference type="EMBL" id="TMQ73835.1"/>
    </source>
</evidence>
<keyword evidence="2" id="KW-0472">Membrane</keyword>
<reference evidence="3 4" key="1">
    <citation type="journal article" date="2019" name="Nat. Microbiol.">
        <title>Mediterranean grassland soil C-N compound turnover is dependent on rainfall and depth, and is mediated by genomically divergent microorganisms.</title>
        <authorList>
            <person name="Diamond S."/>
            <person name="Andeer P.F."/>
            <person name="Li Z."/>
            <person name="Crits-Christoph A."/>
            <person name="Burstein D."/>
            <person name="Anantharaman K."/>
            <person name="Lane K.R."/>
            <person name="Thomas B.C."/>
            <person name="Pan C."/>
            <person name="Northen T.R."/>
            <person name="Banfield J.F."/>
        </authorList>
    </citation>
    <scope>NUCLEOTIDE SEQUENCE [LARGE SCALE GENOMIC DNA]</scope>
    <source>
        <strain evidence="3">WS_11</strain>
    </source>
</reference>
<protein>
    <recommendedName>
        <fullName evidence="5">CcmD family protein</fullName>
    </recommendedName>
</protein>
<evidence type="ECO:0000256" key="1">
    <source>
        <dbReference type="SAM" id="MobiDB-lite"/>
    </source>
</evidence>
<comment type="caution">
    <text evidence="3">The sequence shown here is derived from an EMBL/GenBank/DDBJ whole genome shotgun (WGS) entry which is preliminary data.</text>
</comment>
<feature type="region of interest" description="Disordered" evidence="1">
    <location>
        <begin position="50"/>
        <end position="72"/>
    </location>
</feature>
<dbReference type="Proteomes" id="UP000319771">
    <property type="component" value="Unassembled WGS sequence"/>
</dbReference>
<name>A0A538UD51_UNCEI</name>
<keyword evidence="2" id="KW-1133">Transmembrane helix</keyword>
<keyword evidence="2" id="KW-0812">Transmembrane</keyword>
<accession>A0A538UD51</accession>
<dbReference type="AlphaFoldDB" id="A0A538UD51"/>
<evidence type="ECO:0000313" key="4">
    <source>
        <dbReference type="Proteomes" id="UP000319771"/>
    </source>
</evidence>
<proteinExistence type="predicted"/>
<dbReference type="EMBL" id="VBPB01000039">
    <property type="protein sequence ID" value="TMQ73835.1"/>
    <property type="molecule type" value="Genomic_DNA"/>
</dbReference>
<evidence type="ECO:0000256" key="2">
    <source>
        <dbReference type="SAM" id="Phobius"/>
    </source>
</evidence>
<gene>
    <name evidence="3" type="ORF">E6K81_02650</name>
</gene>
<feature type="transmembrane region" description="Helical" evidence="2">
    <location>
        <begin position="6"/>
        <end position="33"/>
    </location>
</feature>
<organism evidence="3 4">
    <name type="scientific">Eiseniibacteriota bacterium</name>
    <dbReference type="NCBI Taxonomy" id="2212470"/>
    <lineage>
        <taxon>Bacteria</taxon>
        <taxon>Candidatus Eiseniibacteriota</taxon>
    </lineage>
</organism>
<sequence length="72" mass="8038">MHHWSGFFAAVFLWLALMTVCGAYVLRIAGLLFRQHRAERYYRHRLAAARGATVRQPPSDEGSTPGAPRGIA</sequence>